<keyword evidence="2" id="KW-0732">Signal</keyword>
<keyword evidence="1" id="KW-1133">Transmembrane helix</keyword>
<keyword evidence="1" id="KW-0472">Membrane</keyword>
<evidence type="ECO:0000313" key="3">
    <source>
        <dbReference type="EMBL" id="NYD34458.1"/>
    </source>
</evidence>
<dbReference type="EMBL" id="JACCBN010000001">
    <property type="protein sequence ID" value="NYD34458.1"/>
    <property type="molecule type" value="Genomic_DNA"/>
</dbReference>
<dbReference type="AlphaFoldDB" id="A0A7Y9DS49"/>
<gene>
    <name evidence="3" type="ORF">BJ983_000560</name>
</gene>
<dbReference type="PROSITE" id="PS51257">
    <property type="entry name" value="PROKAR_LIPOPROTEIN"/>
    <property type="match status" value="1"/>
</dbReference>
<keyword evidence="4" id="KW-1185">Reference proteome</keyword>
<organism evidence="3 4">
    <name type="scientific">Actinomycetospora corticicola</name>
    <dbReference type="NCBI Taxonomy" id="663602"/>
    <lineage>
        <taxon>Bacteria</taxon>
        <taxon>Bacillati</taxon>
        <taxon>Actinomycetota</taxon>
        <taxon>Actinomycetes</taxon>
        <taxon>Pseudonocardiales</taxon>
        <taxon>Pseudonocardiaceae</taxon>
        <taxon>Actinomycetospora</taxon>
    </lineage>
</organism>
<evidence type="ECO:0000256" key="2">
    <source>
        <dbReference type="SAM" id="SignalP"/>
    </source>
</evidence>
<comment type="caution">
    <text evidence="3">The sequence shown here is derived from an EMBL/GenBank/DDBJ whole genome shotgun (WGS) entry which is preliminary data.</text>
</comment>
<feature type="chain" id="PRO_5031168321" evidence="2">
    <location>
        <begin position="24"/>
        <end position="475"/>
    </location>
</feature>
<dbReference type="RefSeq" id="WP_179792405.1">
    <property type="nucleotide sequence ID" value="NZ_BAABHP010000010.1"/>
</dbReference>
<proteinExistence type="predicted"/>
<feature type="signal peptide" evidence="2">
    <location>
        <begin position="1"/>
        <end position="23"/>
    </location>
</feature>
<keyword evidence="1" id="KW-0812">Transmembrane</keyword>
<protein>
    <submittedName>
        <fullName evidence="3">Uncharacterized protein</fullName>
    </submittedName>
</protein>
<evidence type="ECO:0000256" key="1">
    <source>
        <dbReference type="SAM" id="Phobius"/>
    </source>
</evidence>
<dbReference type="Proteomes" id="UP000535890">
    <property type="component" value="Unassembled WGS sequence"/>
</dbReference>
<accession>A0A7Y9DS49</accession>
<feature type="transmembrane region" description="Helical" evidence="1">
    <location>
        <begin position="142"/>
        <end position="163"/>
    </location>
</feature>
<evidence type="ECO:0000313" key="4">
    <source>
        <dbReference type="Proteomes" id="UP000535890"/>
    </source>
</evidence>
<name>A0A7Y9DS49_9PSEU</name>
<sequence length="475" mass="49730">MRSLLAASAVLLAVVTTTAGCSAAPTPLCDAAATQLQAGRVGAATELSARAVQAQEGDCATRGLSAASERYAAAYSEVAAGAAAEAAGDPTGATGHYRAAQQLDVGNPVAIEGLTRLGVQATTVDTPVTVTPAPVVEQRGVGWPWLVGGALLFLLLLGALAYAGWEVRRRLTGAVEDLRRRVDDDGLATRVDALASDHDAALAEVRGYVDDLETDQLRLLGLVLDRTREHGPLPDDGSLTLLSWPDRSRAYERPEDEDAPPDRLDLAVVSTRADPAADGPRLAVHQYRVEAARLDLAAILATDGALRALADLADDPDDTDRLAALESTAQDVRRWRTVEATPAGPIPAPVAEQRFWVDLHATVVLTWSRSTATRRRERDVCTLARPGTAAALVDVPAIVDGLAKPQGAALADLVRPALERALVHAICDEDPPRVEPAEPGSLVVVTAAGLRSRTIDVALAGEDPARSEPADTAAD</sequence>
<reference evidence="3 4" key="1">
    <citation type="submission" date="2020-07" db="EMBL/GenBank/DDBJ databases">
        <title>Sequencing the genomes of 1000 actinobacteria strains.</title>
        <authorList>
            <person name="Klenk H.-P."/>
        </authorList>
    </citation>
    <scope>NUCLEOTIDE SEQUENCE [LARGE SCALE GENOMIC DNA]</scope>
    <source>
        <strain evidence="3 4">DSM 45772</strain>
    </source>
</reference>